<proteinExistence type="predicted"/>
<dbReference type="GO" id="GO:0031526">
    <property type="term" value="C:brush border membrane"/>
    <property type="evidence" value="ECO:0007669"/>
    <property type="project" value="TreeGrafter"/>
</dbReference>
<dbReference type="PROSITE" id="PS50850">
    <property type="entry name" value="MFS"/>
    <property type="match status" value="1"/>
</dbReference>
<dbReference type="AlphaFoldDB" id="A0A1J5SQZ5"/>
<dbReference type="InterPro" id="IPR020846">
    <property type="entry name" value="MFS_dom"/>
</dbReference>
<dbReference type="SUPFAM" id="SSF103473">
    <property type="entry name" value="MFS general substrate transporter"/>
    <property type="match status" value="1"/>
</dbReference>
<feature type="transmembrane region" description="Helical" evidence="6">
    <location>
        <begin position="164"/>
        <end position="183"/>
    </location>
</feature>
<keyword evidence="2" id="KW-0813">Transport</keyword>
<feature type="transmembrane region" description="Helical" evidence="6">
    <location>
        <begin position="262"/>
        <end position="283"/>
    </location>
</feature>
<feature type="transmembrane region" description="Helical" evidence="6">
    <location>
        <begin position="412"/>
        <end position="431"/>
    </location>
</feature>
<dbReference type="PANTHER" id="PTHR23504:SF31">
    <property type="entry name" value="MAJOR FACILITATOR SUPERFAMILY DOMAIN-CONTAINING PROTEIN 10"/>
    <property type="match status" value="1"/>
</dbReference>
<evidence type="ECO:0000256" key="4">
    <source>
        <dbReference type="ARBA" id="ARBA00022989"/>
    </source>
</evidence>
<feature type="transmembrane region" description="Helical" evidence="6">
    <location>
        <begin position="107"/>
        <end position="124"/>
    </location>
</feature>
<dbReference type="PANTHER" id="PTHR23504">
    <property type="entry name" value="MAJOR FACILITATOR SUPERFAMILY DOMAIN-CONTAINING PROTEIN 10"/>
    <property type="match status" value="1"/>
</dbReference>
<evidence type="ECO:0000313" key="8">
    <source>
        <dbReference type="EMBL" id="OIR04068.1"/>
    </source>
</evidence>
<comment type="caution">
    <text evidence="8">The sequence shown here is derived from an EMBL/GenBank/DDBJ whole genome shotgun (WGS) entry which is preliminary data.</text>
</comment>
<keyword evidence="5 6" id="KW-0472">Membrane</keyword>
<keyword evidence="3 6" id="KW-0812">Transmembrane</keyword>
<dbReference type="Gene3D" id="1.20.1250.20">
    <property type="entry name" value="MFS general substrate transporter like domains"/>
    <property type="match status" value="1"/>
</dbReference>
<sequence length="436" mass="46523">MNSPKPPVRKLSLGVIFLTLYIDLVGFSIIFPLLPDLLHHYLSTEGQSGLLGYLYSASVSTAHLVGNKEVYVEVLFGGVVASLFSLLQFLLSPFWGSLSDHRGRRPVLLWTVGGTALGYLVWVFSGSFWLFVLSRIIGGIFGGNISVATAAVADVTTREERSKAMGLVGAAFGLGLVTGPMIGALAMRFNPLAGCTAFGLNPFSFPALLSLILSVVNLVWIGRRFKEPLDEAHRQRVSAERTRNPLRAIYDLSNPVIRKINLIAFIHSVAFVSLEVTLTYLAADRFHYNAKQNGVLLAYLGVCSILTQGVLVRRMLKKSNENSILRTGLLTELLGLVAIGFSSSTGMLYLGIALAAIGAGFVNPATSGLISLHASNSEQGKAIGVFRSLGALSRAITPIVAGLIYWGASGTSLYAAAAAVSLFALILAARLPKPAQ</sequence>
<feature type="transmembrane region" description="Helical" evidence="6">
    <location>
        <begin position="12"/>
        <end position="34"/>
    </location>
</feature>
<dbReference type="EMBL" id="MLJW01000060">
    <property type="protein sequence ID" value="OIR04068.1"/>
    <property type="molecule type" value="Genomic_DNA"/>
</dbReference>
<evidence type="ECO:0000256" key="6">
    <source>
        <dbReference type="SAM" id="Phobius"/>
    </source>
</evidence>
<comment type="subcellular location">
    <subcellularLocation>
        <location evidence="1">Membrane</location>
        <topology evidence="1">Multi-pass membrane protein</topology>
    </subcellularLocation>
</comment>
<evidence type="ECO:0000256" key="3">
    <source>
        <dbReference type="ARBA" id="ARBA00022692"/>
    </source>
</evidence>
<evidence type="ECO:0000259" key="7">
    <source>
        <dbReference type="PROSITE" id="PS50850"/>
    </source>
</evidence>
<feature type="domain" description="Major facilitator superfamily (MFS) profile" evidence="7">
    <location>
        <begin position="12"/>
        <end position="436"/>
    </location>
</feature>
<keyword evidence="4 6" id="KW-1133">Transmembrane helix</keyword>
<accession>A0A1J5SQZ5</accession>
<evidence type="ECO:0000256" key="1">
    <source>
        <dbReference type="ARBA" id="ARBA00004141"/>
    </source>
</evidence>
<feature type="transmembrane region" description="Helical" evidence="6">
    <location>
        <begin position="203"/>
        <end position="221"/>
    </location>
</feature>
<dbReference type="GO" id="GO:0022857">
    <property type="term" value="F:transmembrane transporter activity"/>
    <property type="evidence" value="ECO:0007669"/>
    <property type="project" value="InterPro"/>
</dbReference>
<evidence type="ECO:0000256" key="2">
    <source>
        <dbReference type="ARBA" id="ARBA00022448"/>
    </source>
</evidence>
<dbReference type="InterPro" id="IPR011701">
    <property type="entry name" value="MFS"/>
</dbReference>
<dbReference type="Pfam" id="PF07690">
    <property type="entry name" value="MFS_1"/>
    <property type="match status" value="2"/>
</dbReference>
<name>A0A1J5SQZ5_9ZZZZ</name>
<evidence type="ECO:0000256" key="5">
    <source>
        <dbReference type="ARBA" id="ARBA00023136"/>
    </source>
</evidence>
<protein>
    <submittedName>
        <fullName evidence="8">Tetracycline resistance protein, class B</fullName>
    </submittedName>
</protein>
<dbReference type="InterPro" id="IPR036259">
    <property type="entry name" value="MFS_trans_sf"/>
</dbReference>
<organism evidence="8">
    <name type="scientific">mine drainage metagenome</name>
    <dbReference type="NCBI Taxonomy" id="410659"/>
    <lineage>
        <taxon>unclassified sequences</taxon>
        <taxon>metagenomes</taxon>
        <taxon>ecological metagenomes</taxon>
    </lineage>
</organism>
<feature type="transmembrane region" description="Helical" evidence="6">
    <location>
        <begin position="74"/>
        <end position="95"/>
    </location>
</feature>
<reference evidence="8" key="1">
    <citation type="submission" date="2016-10" db="EMBL/GenBank/DDBJ databases">
        <title>Sequence of Gallionella enrichment culture.</title>
        <authorList>
            <person name="Poehlein A."/>
            <person name="Muehling M."/>
            <person name="Daniel R."/>
        </authorList>
    </citation>
    <scope>NUCLEOTIDE SEQUENCE</scope>
</reference>
<gene>
    <name evidence="8" type="primary">tetA_2</name>
    <name evidence="8" type="ORF">GALL_137990</name>
</gene>
<feature type="transmembrane region" description="Helical" evidence="6">
    <location>
        <begin position="295"/>
        <end position="312"/>
    </location>
</feature>